<reference evidence="3 4" key="1">
    <citation type="submission" date="2019-08" db="EMBL/GenBank/DDBJ databases">
        <authorList>
            <person name="Dong K."/>
        </authorList>
    </citation>
    <scope>NUCLEOTIDE SEQUENCE [LARGE SCALE GENOMIC DNA]</scope>
    <source>
        <strain evidence="3 4">M4-8</strain>
    </source>
</reference>
<dbReference type="PANTHER" id="PTHR35273">
    <property type="entry name" value="ALPHA-1,4 POLYGALACTOSAMINIDASE, PUTATIVE (AFU_ORTHOLOGUE AFUA_3G07890)-RELATED"/>
    <property type="match status" value="1"/>
</dbReference>
<dbReference type="SUPFAM" id="SSF51445">
    <property type="entry name" value="(Trans)glycosidases"/>
    <property type="match status" value="1"/>
</dbReference>
<protein>
    <submittedName>
        <fullName evidence="3">Endo alpha-1,4 polygalactosaminidase</fullName>
    </submittedName>
</protein>
<feature type="chain" id="PRO_5039696451" evidence="1">
    <location>
        <begin position="29"/>
        <end position="291"/>
    </location>
</feature>
<comment type="caution">
    <text evidence="3">The sequence shown here is derived from an EMBL/GenBank/DDBJ whole genome shotgun (WGS) entry which is preliminary data.</text>
</comment>
<dbReference type="PROSITE" id="PS51257">
    <property type="entry name" value="PROKAR_LIPOPROTEIN"/>
    <property type="match status" value="1"/>
</dbReference>
<accession>A0A5C8HLA6</accession>
<dbReference type="InterPro" id="IPR013785">
    <property type="entry name" value="Aldolase_TIM"/>
</dbReference>
<organism evidence="3 4">
    <name type="scientific">Microbacterium mitrae</name>
    <dbReference type="NCBI Taxonomy" id="664640"/>
    <lineage>
        <taxon>Bacteria</taxon>
        <taxon>Bacillati</taxon>
        <taxon>Actinomycetota</taxon>
        <taxon>Actinomycetes</taxon>
        <taxon>Micrococcales</taxon>
        <taxon>Microbacteriaceae</taxon>
        <taxon>Microbacterium</taxon>
    </lineage>
</organism>
<evidence type="ECO:0000256" key="1">
    <source>
        <dbReference type="SAM" id="SignalP"/>
    </source>
</evidence>
<dbReference type="InterPro" id="IPR004352">
    <property type="entry name" value="GH114_TIM-barrel"/>
</dbReference>
<gene>
    <name evidence="3" type="ORF">FVP60_10660</name>
</gene>
<dbReference type="RefSeq" id="WP_147826256.1">
    <property type="nucleotide sequence ID" value="NZ_BAAARG010000003.1"/>
</dbReference>
<dbReference type="Gene3D" id="3.20.20.70">
    <property type="entry name" value="Aldolase class I"/>
    <property type="match status" value="1"/>
</dbReference>
<dbReference type="InterPro" id="IPR017853">
    <property type="entry name" value="GH"/>
</dbReference>
<keyword evidence="1" id="KW-0732">Signal</keyword>
<dbReference type="Pfam" id="PF03537">
    <property type="entry name" value="Glyco_hydro_114"/>
    <property type="match status" value="1"/>
</dbReference>
<keyword evidence="4" id="KW-1185">Reference proteome</keyword>
<dbReference type="EMBL" id="VRSW01000003">
    <property type="protein sequence ID" value="TXK04200.1"/>
    <property type="molecule type" value="Genomic_DNA"/>
</dbReference>
<feature type="signal peptide" evidence="1">
    <location>
        <begin position="1"/>
        <end position="28"/>
    </location>
</feature>
<dbReference type="AlphaFoldDB" id="A0A5C8HLA6"/>
<evidence type="ECO:0000259" key="2">
    <source>
        <dbReference type="Pfam" id="PF03537"/>
    </source>
</evidence>
<evidence type="ECO:0000313" key="4">
    <source>
        <dbReference type="Proteomes" id="UP000321196"/>
    </source>
</evidence>
<sequence length="291" mass="31631">MCSARSGRLFRAAGVAVGAMLILAGCTARDDHSPTLPPPLGSLSYQLGGSYPPPHETDIVVRDRVDSPSPAADYNVCYVNLLQTQPDGSTPEATAYGTTAWWLANHPDLLLHDDAGALVIDRDWDEALFDVSTAQNRDALFAIQREWITECAQNGFDAIEPDNLDANTRSGGLLSHQHIRDYLTLVVQHAHHEGLAIAQKNAIDDGDGFGDKGGTFINGTEGFDFAIVEQCGYFDECAAYAAVYGERVYDIEYDREGFKRACASYGSTVSVQLRDLDLTVPGDTAHIEERC</sequence>
<dbReference type="PANTHER" id="PTHR35273:SF2">
    <property type="entry name" value="ALPHA-GALACTOSIDASE"/>
    <property type="match status" value="1"/>
</dbReference>
<dbReference type="Proteomes" id="UP000321196">
    <property type="component" value="Unassembled WGS sequence"/>
</dbReference>
<dbReference type="OrthoDB" id="319933at2"/>
<proteinExistence type="predicted"/>
<feature type="domain" description="Glycoside-hydrolase family GH114 TIM-barrel" evidence="2">
    <location>
        <begin position="44"/>
        <end position="278"/>
    </location>
</feature>
<name>A0A5C8HLA6_9MICO</name>
<evidence type="ECO:0000313" key="3">
    <source>
        <dbReference type="EMBL" id="TXK04200.1"/>
    </source>
</evidence>